<dbReference type="SUPFAM" id="SSF53383">
    <property type="entry name" value="PLP-dependent transferases"/>
    <property type="match status" value="1"/>
</dbReference>
<evidence type="ECO:0000256" key="1">
    <source>
        <dbReference type="ARBA" id="ARBA00001933"/>
    </source>
</evidence>
<organism evidence="8">
    <name type="scientific">Pseudo-nitzschia australis</name>
    <dbReference type="NCBI Taxonomy" id="44445"/>
    <lineage>
        <taxon>Eukaryota</taxon>
        <taxon>Sar</taxon>
        <taxon>Stramenopiles</taxon>
        <taxon>Ochrophyta</taxon>
        <taxon>Bacillariophyta</taxon>
        <taxon>Bacillariophyceae</taxon>
        <taxon>Bacillariophycidae</taxon>
        <taxon>Bacillariales</taxon>
        <taxon>Bacillariaceae</taxon>
        <taxon>Pseudo-nitzschia</taxon>
    </lineage>
</organism>
<dbReference type="PANTHER" id="PTHR43807:SF20">
    <property type="entry name" value="FI04487P"/>
    <property type="match status" value="1"/>
</dbReference>
<dbReference type="InterPro" id="IPR015424">
    <property type="entry name" value="PyrdxlP-dep_Trfase"/>
</dbReference>
<feature type="region of interest" description="Disordered" evidence="6">
    <location>
        <begin position="112"/>
        <end position="135"/>
    </location>
</feature>
<keyword evidence="5" id="KW-0663">Pyridoxal phosphate</keyword>
<feature type="compositionally biased region" description="Polar residues" evidence="6">
    <location>
        <begin position="12"/>
        <end position="22"/>
    </location>
</feature>
<accession>A0A7S4EL98</accession>
<evidence type="ECO:0000313" key="8">
    <source>
        <dbReference type="EMBL" id="CAE0721635.1"/>
    </source>
</evidence>
<gene>
    <name evidence="8" type="ORF">PAUS00366_LOCUS14390</name>
</gene>
<dbReference type="Gene3D" id="3.40.640.10">
    <property type="entry name" value="Type I PLP-dependent aspartate aminotransferase-like (Major domain)"/>
    <property type="match status" value="1"/>
</dbReference>
<reference evidence="8" key="1">
    <citation type="submission" date="2021-01" db="EMBL/GenBank/DDBJ databases">
        <authorList>
            <person name="Corre E."/>
            <person name="Pelletier E."/>
            <person name="Niang G."/>
            <person name="Scheremetjew M."/>
            <person name="Finn R."/>
            <person name="Kale V."/>
            <person name="Holt S."/>
            <person name="Cochrane G."/>
            <person name="Meng A."/>
            <person name="Brown T."/>
            <person name="Cohen L."/>
        </authorList>
    </citation>
    <scope>NUCLEOTIDE SEQUENCE</scope>
    <source>
        <strain evidence="8">10249 10 AB</strain>
    </source>
</reference>
<dbReference type="InterPro" id="IPR015421">
    <property type="entry name" value="PyrdxlP-dep_Trfase_major"/>
</dbReference>
<dbReference type="InterPro" id="IPR004838">
    <property type="entry name" value="NHTrfase_class1_PyrdxlP-BS"/>
</dbReference>
<dbReference type="EMBL" id="HBIX01020405">
    <property type="protein sequence ID" value="CAE0721635.1"/>
    <property type="molecule type" value="Transcribed_RNA"/>
</dbReference>
<comment type="similarity">
    <text evidence="2">Belongs to the class-I pyridoxal-phosphate-dependent aminotransferase family.</text>
</comment>
<comment type="cofactor">
    <cofactor evidence="1">
        <name>pyridoxal 5'-phosphate</name>
        <dbReference type="ChEBI" id="CHEBI:597326"/>
    </cofactor>
</comment>
<name>A0A7S4EL98_9STRA</name>
<feature type="compositionally biased region" description="Polar residues" evidence="6">
    <location>
        <begin position="113"/>
        <end position="135"/>
    </location>
</feature>
<feature type="region of interest" description="Disordered" evidence="6">
    <location>
        <begin position="1"/>
        <end position="36"/>
    </location>
</feature>
<protein>
    <recommendedName>
        <fullName evidence="7">Aminotransferase class I/classII large domain-containing protein</fullName>
    </recommendedName>
</protein>
<feature type="compositionally biased region" description="Low complexity" evidence="6">
    <location>
        <begin position="23"/>
        <end position="33"/>
    </location>
</feature>
<dbReference type="CDD" id="cd00609">
    <property type="entry name" value="AAT_like"/>
    <property type="match status" value="1"/>
</dbReference>
<dbReference type="GO" id="GO:0030170">
    <property type="term" value="F:pyridoxal phosphate binding"/>
    <property type="evidence" value="ECO:0007669"/>
    <property type="project" value="InterPro"/>
</dbReference>
<dbReference type="Gene3D" id="3.90.1150.10">
    <property type="entry name" value="Aspartate Aminotransferase, domain 1"/>
    <property type="match status" value="1"/>
</dbReference>
<evidence type="ECO:0000256" key="3">
    <source>
        <dbReference type="ARBA" id="ARBA00022576"/>
    </source>
</evidence>
<dbReference type="InterPro" id="IPR015422">
    <property type="entry name" value="PyrdxlP-dep_Trfase_small"/>
</dbReference>
<evidence type="ECO:0000256" key="6">
    <source>
        <dbReference type="SAM" id="MobiDB-lite"/>
    </source>
</evidence>
<dbReference type="AlphaFoldDB" id="A0A7S4EL98"/>
<evidence type="ECO:0000256" key="2">
    <source>
        <dbReference type="ARBA" id="ARBA00007441"/>
    </source>
</evidence>
<dbReference type="InterPro" id="IPR051326">
    <property type="entry name" value="Kynurenine-oxoglutarate_AT"/>
</dbReference>
<dbReference type="PANTHER" id="PTHR43807">
    <property type="entry name" value="FI04487P"/>
    <property type="match status" value="1"/>
</dbReference>
<dbReference type="PROSITE" id="PS00105">
    <property type="entry name" value="AA_TRANSFER_CLASS_1"/>
    <property type="match status" value="1"/>
</dbReference>
<dbReference type="GO" id="GO:0005737">
    <property type="term" value="C:cytoplasm"/>
    <property type="evidence" value="ECO:0007669"/>
    <property type="project" value="TreeGrafter"/>
</dbReference>
<dbReference type="GO" id="GO:0016212">
    <property type="term" value="F:kynurenine-oxoglutarate transaminase activity"/>
    <property type="evidence" value="ECO:0007669"/>
    <property type="project" value="TreeGrafter"/>
</dbReference>
<dbReference type="InterPro" id="IPR004839">
    <property type="entry name" value="Aminotransferase_I/II_large"/>
</dbReference>
<dbReference type="Pfam" id="PF00155">
    <property type="entry name" value="Aminotran_1_2"/>
    <property type="match status" value="1"/>
</dbReference>
<evidence type="ECO:0000259" key="7">
    <source>
        <dbReference type="Pfam" id="PF00155"/>
    </source>
</evidence>
<evidence type="ECO:0000256" key="5">
    <source>
        <dbReference type="ARBA" id="ARBA00022898"/>
    </source>
</evidence>
<keyword evidence="4" id="KW-0808">Transferase</keyword>
<feature type="domain" description="Aminotransferase class I/classII large" evidence="7">
    <location>
        <begin position="125"/>
        <end position="492"/>
    </location>
</feature>
<keyword evidence="3" id="KW-0032">Aminotransferase</keyword>
<evidence type="ECO:0000256" key="4">
    <source>
        <dbReference type="ARBA" id="ARBA00022679"/>
    </source>
</evidence>
<proteinExistence type="inferred from homology"/>
<sequence length="499" mass="55837">MITAANGIPTGDTDTGATMTVTNNDNNPSPSSNAVKESQIRMMTRLASKYRAVNLSQGFPNESPPWCVKLALAHGVLSGRPFEENDGSGDTTTTTTTLEERLQLSLSELLLSNGETKATPGTTTRAAGDQLNQYSPPCGRSDLRASIANYYKRFYDYDGVGAEDVTVTLGATEALASALRTLGKPGDKCVIFEPFHELYPSQCQLFYLDPVYVTLRPSMETDNKKNTNDNHNTNWTYDQQELEQAMDGARILVLNTPHNPTGKVFSREELAHICSLCIKHDVYLVTDDIYEHMCYGNDGHDEHDHDHEQHTNTHKKQHLVVPQEFPEMVDRTLLCNSLGKSASATGWRLGWCVHPPHLRDTYRGIHDQLAVMSPHPMQYATLSYLRLPDSYFADLKHKYKRRVTKLGRALSEVGFGVTPPQGAYYLFVEYNGVRELEGMTSEEAAMHLLLNVGVACVPGDNFYGKKWDESTKNKYLRFAACRSDDDLDEAIRLLKEKIL</sequence>